<reference evidence="3" key="1">
    <citation type="submission" date="2016-10" db="EMBL/GenBank/DDBJ databases">
        <authorList>
            <person name="Varghese N."/>
        </authorList>
    </citation>
    <scope>NUCLEOTIDE SEQUENCE [LARGE SCALE GENOMIC DNA]</scope>
    <source>
        <strain evidence="3">CGMCC 1.12284</strain>
    </source>
</reference>
<sequence length="56" mass="6421">MKIGDRCTVCGARIGDRQVNYCETCGRGVHERCEEYETTFECRHCGDETWIGAVEF</sequence>
<protein>
    <recommendedName>
        <fullName evidence="1">Phorbol-ester/DAG-type domain-containing protein</fullName>
    </recommendedName>
</protein>
<dbReference type="OrthoDB" id="189657at2157"/>
<accession>A0A1I0P5U5</accession>
<dbReference type="Proteomes" id="UP000183275">
    <property type="component" value="Unassembled WGS sequence"/>
</dbReference>
<keyword evidence="3" id="KW-1185">Reference proteome</keyword>
<proteinExistence type="predicted"/>
<gene>
    <name evidence="2" type="ORF">SAMN05216285_2182</name>
</gene>
<evidence type="ECO:0000259" key="1">
    <source>
        <dbReference type="PROSITE" id="PS50081"/>
    </source>
</evidence>
<dbReference type="EMBL" id="FOIS01000003">
    <property type="protein sequence ID" value="SEW09705.1"/>
    <property type="molecule type" value="Genomic_DNA"/>
</dbReference>
<evidence type="ECO:0000313" key="3">
    <source>
        <dbReference type="Proteomes" id="UP000183275"/>
    </source>
</evidence>
<dbReference type="InterPro" id="IPR002219">
    <property type="entry name" value="PKC_DAG/PE"/>
</dbReference>
<dbReference type="eggNOG" id="arCOG10763">
    <property type="taxonomic scope" value="Archaea"/>
</dbReference>
<dbReference type="AlphaFoldDB" id="A0A1I0P5U5"/>
<evidence type="ECO:0000313" key="2">
    <source>
        <dbReference type="EMBL" id="SEW09705.1"/>
    </source>
</evidence>
<name>A0A1I0P5U5_9EURY</name>
<dbReference type="InterPro" id="IPR011011">
    <property type="entry name" value="Znf_FYVE_PHD"/>
</dbReference>
<organism evidence="2 3">
    <name type="scientific">Natrinema salifodinae</name>
    <dbReference type="NCBI Taxonomy" id="1202768"/>
    <lineage>
        <taxon>Archaea</taxon>
        <taxon>Methanobacteriati</taxon>
        <taxon>Methanobacteriota</taxon>
        <taxon>Stenosarchaea group</taxon>
        <taxon>Halobacteria</taxon>
        <taxon>Halobacteriales</taxon>
        <taxon>Natrialbaceae</taxon>
        <taxon>Natrinema</taxon>
    </lineage>
</organism>
<dbReference type="PROSITE" id="PS50081">
    <property type="entry name" value="ZF_DAG_PE_2"/>
    <property type="match status" value="1"/>
</dbReference>
<dbReference type="SUPFAM" id="SSF57903">
    <property type="entry name" value="FYVE/PHD zinc finger"/>
    <property type="match status" value="1"/>
</dbReference>
<feature type="domain" description="Phorbol-ester/DAG-type" evidence="1">
    <location>
        <begin position="1"/>
        <end position="42"/>
    </location>
</feature>
<dbReference type="RefSeq" id="WP_173424885.1">
    <property type="nucleotide sequence ID" value="NZ_FOIS01000003.1"/>
</dbReference>